<evidence type="ECO:0000313" key="2">
    <source>
        <dbReference type="EMBL" id="ALL14778.1"/>
    </source>
</evidence>
<dbReference type="OrthoDB" id="9766983at2"/>
<sequence>MPGRLYDLVLRGGQVVDGTGAPAFLADVAVKDGLIAAVGPDLAAGAEEIDARGRIVTPGFVDIHTHYDGQATWDARMTPSSGHGVTTVVMGNCGVGFAPCRPEDRDRLIRLMEGVEDIPFPVLTEGLPWNWESFPDYLDALEARTFDVDIGAQLPHAALRVHVMGERGANREPATPADIAAMAAIAKQAVEAGALGFSTSRTLNHRTSDGQPTPTLTAGEDELTGIALGLAAAGKGVLQLVSDFFPDGLAELAMLRRIVERSGRPLSFSLVQSPKSPDGWKRLLAGLQDAADAGLPIKAQVCGRPVGVLFGLELTLNPFSQNPVFAELRDRPLAEKVVALSDPAFRARLFSHDVDASGPFAGSALRAWGNLFPMGAVPDYEPTAEMTIAALAAASGRGPAEVALDILLENGGQGMLYHPFLNYADGSLDPSFAMLNHRDTVPGLSDGGAHVGMICDGSFPTSNLIHWTRDRTRGPRIGLEAMVAMQTRDTALTVGLEDRGLIAPGYRADLNVIDYEALSLEAPRVAYDLPAGGRRLTQKAHGYVATIVGGVVTYRDGEPTGALPGRLVRGARSAPVALAAE</sequence>
<dbReference type="Proteomes" id="UP000056905">
    <property type="component" value="Chromosome"/>
</dbReference>
<dbReference type="Gene3D" id="2.30.40.10">
    <property type="entry name" value="Urease, subunit C, domain 1"/>
    <property type="match status" value="1"/>
</dbReference>
<evidence type="ECO:0000259" key="1">
    <source>
        <dbReference type="Pfam" id="PF07969"/>
    </source>
</evidence>
<protein>
    <submittedName>
        <fullName evidence="2">Amidohydrolase</fullName>
    </submittedName>
</protein>
<dbReference type="InterPro" id="IPR011059">
    <property type="entry name" value="Metal-dep_hydrolase_composite"/>
</dbReference>
<dbReference type="EMBL" id="CP013002">
    <property type="protein sequence ID" value="ALL14778.1"/>
    <property type="molecule type" value="Genomic_DNA"/>
</dbReference>
<keyword evidence="2" id="KW-0378">Hydrolase</keyword>
<dbReference type="InterPro" id="IPR050378">
    <property type="entry name" value="Metallo-dep_Hydrolases_sf"/>
</dbReference>
<dbReference type="SUPFAM" id="SSF51556">
    <property type="entry name" value="Metallo-dependent hydrolases"/>
    <property type="match status" value="1"/>
</dbReference>
<organism evidence="2 3">
    <name type="scientific">Caulobacter henricii</name>
    <dbReference type="NCBI Taxonomy" id="69395"/>
    <lineage>
        <taxon>Bacteria</taxon>
        <taxon>Pseudomonadati</taxon>
        <taxon>Pseudomonadota</taxon>
        <taxon>Alphaproteobacteria</taxon>
        <taxon>Caulobacterales</taxon>
        <taxon>Caulobacteraceae</taxon>
        <taxon>Caulobacter</taxon>
    </lineage>
</organism>
<proteinExistence type="predicted"/>
<dbReference type="CDD" id="cd01297">
    <property type="entry name" value="D-aminoacylase"/>
    <property type="match status" value="1"/>
</dbReference>
<dbReference type="RefSeq" id="WP_062150052.1">
    <property type="nucleotide sequence ID" value="NZ_CP013002.1"/>
</dbReference>
<dbReference type="GO" id="GO:0005829">
    <property type="term" value="C:cytosol"/>
    <property type="evidence" value="ECO:0007669"/>
    <property type="project" value="TreeGrafter"/>
</dbReference>
<dbReference type="Gene3D" id="3.20.20.140">
    <property type="entry name" value="Metal-dependent hydrolases"/>
    <property type="match status" value="2"/>
</dbReference>
<dbReference type="SUPFAM" id="SSF51338">
    <property type="entry name" value="Composite domain of metallo-dependent hydrolases"/>
    <property type="match status" value="1"/>
</dbReference>
<dbReference type="Pfam" id="PF07969">
    <property type="entry name" value="Amidohydro_3"/>
    <property type="match status" value="1"/>
</dbReference>
<evidence type="ECO:0000313" key="3">
    <source>
        <dbReference type="Proteomes" id="UP000056905"/>
    </source>
</evidence>
<keyword evidence="3" id="KW-1185">Reference proteome</keyword>
<dbReference type="KEGG" id="chq:AQ619_16190"/>
<dbReference type="GO" id="GO:0016812">
    <property type="term" value="F:hydrolase activity, acting on carbon-nitrogen (but not peptide) bonds, in cyclic amides"/>
    <property type="evidence" value="ECO:0007669"/>
    <property type="project" value="TreeGrafter"/>
</dbReference>
<name>A0A0N7JHZ6_9CAUL</name>
<dbReference type="PANTHER" id="PTHR11647">
    <property type="entry name" value="HYDRANTOINASE/DIHYDROPYRIMIDINASE FAMILY MEMBER"/>
    <property type="match status" value="1"/>
</dbReference>
<dbReference type="PANTHER" id="PTHR11647:SF1">
    <property type="entry name" value="COLLAPSIN RESPONSE MEDIATOR PROTEIN"/>
    <property type="match status" value="1"/>
</dbReference>
<dbReference type="STRING" id="69395.AQ619_16190"/>
<dbReference type="AlphaFoldDB" id="A0A0N7JHZ6"/>
<dbReference type="InterPro" id="IPR013108">
    <property type="entry name" value="Amidohydro_3"/>
</dbReference>
<accession>A0A0N7JHZ6</accession>
<reference evidence="2 3" key="1">
    <citation type="submission" date="2015-10" db="EMBL/GenBank/DDBJ databases">
        <title>Conservation of the essential genome among Caulobacter and Brevundimonas species.</title>
        <authorList>
            <person name="Scott D."/>
            <person name="Ely B."/>
        </authorList>
    </citation>
    <scope>NUCLEOTIDE SEQUENCE [LARGE SCALE GENOMIC DNA]</scope>
    <source>
        <strain evidence="2 3">CB4</strain>
    </source>
</reference>
<feature type="domain" description="Amidohydrolase 3" evidence="1">
    <location>
        <begin position="47"/>
        <end position="554"/>
    </location>
</feature>
<dbReference type="InterPro" id="IPR032466">
    <property type="entry name" value="Metal_Hydrolase"/>
</dbReference>
<gene>
    <name evidence="2" type="ORF">AQ619_16190</name>
</gene>